<accession>A0ABQ3UL81</accession>
<protein>
    <submittedName>
        <fullName evidence="1">Uncharacterized protein</fullName>
    </submittedName>
</protein>
<evidence type="ECO:0000313" key="2">
    <source>
        <dbReference type="Proteomes" id="UP000654345"/>
    </source>
</evidence>
<reference evidence="1 2" key="1">
    <citation type="journal article" date="2021" name="Int. J. Syst. Evol. Microbiol.">
        <title>Reticulibacter mediterranei gen. nov., sp. nov., within the new family Reticulibacteraceae fam. nov., and Ktedonospora formicarum gen. nov., sp. nov., Ktedonobacter robiniae sp. nov., Dictyobacter formicarum sp. nov. and Dictyobacter arantiisoli sp. nov., belonging to the class Ktedonobacteria.</title>
        <authorList>
            <person name="Yabe S."/>
            <person name="Zheng Y."/>
            <person name="Wang C.M."/>
            <person name="Sakai Y."/>
            <person name="Abe K."/>
            <person name="Yokota A."/>
            <person name="Donadio S."/>
            <person name="Cavaletti L."/>
            <person name="Monciardini P."/>
        </authorList>
    </citation>
    <scope>NUCLEOTIDE SEQUENCE [LARGE SCALE GENOMIC DNA]</scope>
    <source>
        <strain evidence="1 2">SOSP1-30</strain>
    </source>
</reference>
<name>A0ABQ3UL81_9CHLR</name>
<dbReference type="EMBL" id="BNJG01000001">
    <property type="protein sequence ID" value="GHO53474.1"/>
    <property type="molecule type" value="Genomic_DNA"/>
</dbReference>
<keyword evidence="2" id="KW-1185">Reference proteome</keyword>
<sequence length="67" mass="7583">MATFSHSSRLLCVFGKEIDTMLYLSLFCMRGTPFGARPPCAWTLTTNKLSLLLVTDCREQETYKNSS</sequence>
<organism evidence="1 2">
    <name type="scientific">Ktedonobacter robiniae</name>
    <dbReference type="NCBI Taxonomy" id="2778365"/>
    <lineage>
        <taxon>Bacteria</taxon>
        <taxon>Bacillati</taxon>
        <taxon>Chloroflexota</taxon>
        <taxon>Ktedonobacteria</taxon>
        <taxon>Ktedonobacterales</taxon>
        <taxon>Ktedonobacteraceae</taxon>
        <taxon>Ktedonobacter</taxon>
    </lineage>
</organism>
<evidence type="ECO:0000313" key="1">
    <source>
        <dbReference type="EMBL" id="GHO53474.1"/>
    </source>
</evidence>
<dbReference type="Proteomes" id="UP000654345">
    <property type="component" value="Unassembled WGS sequence"/>
</dbReference>
<comment type="caution">
    <text evidence="1">The sequence shown here is derived from an EMBL/GenBank/DDBJ whole genome shotgun (WGS) entry which is preliminary data.</text>
</comment>
<gene>
    <name evidence="1" type="ORF">KSB_19490</name>
</gene>
<proteinExistence type="predicted"/>